<name>A0A8H3LF88_9GLOM</name>
<sequence length="68" mass="7280">MFNVTGRNDDENDDVDDKRKDSENNDDDDDDDLDGRCLDAGVGTGIGTDENINSEDSEGTVDGLGAIK</sequence>
<evidence type="ECO:0000256" key="1">
    <source>
        <dbReference type="SAM" id="MobiDB-lite"/>
    </source>
</evidence>
<feature type="region of interest" description="Disordered" evidence="1">
    <location>
        <begin position="1"/>
        <end position="68"/>
    </location>
</feature>
<dbReference type="Proteomes" id="UP000615446">
    <property type="component" value="Unassembled WGS sequence"/>
</dbReference>
<evidence type="ECO:0000313" key="2">
    <source>
        <dbReference type="EMBL" id="GES87428.1"/>
    </source>
</evidence>
<evidence type="ECO:0000313" key="3">
    <source>
        <dbReference type="Proteomes" id="UP000615446"/>
    </source>
</evidence>
<accession>A0A8H3LF88</accession>
<organism evidence="2 3">
    <name type="scientific">Rhizophagus clarus</name>
    <dbReference type="NCBI Taxonomy" id="94130"/>
    <lineage>
        <taxon>Eukaryota</taxon>
        <taxon>Fungi</taxon>
        <taxon>Fungi incertae sedis</taxon>
        <taxon>Mucoromycota</taxon>
        <taxon>Glomeromycotina</taxon>
        <taxon>Glomeromycetes</taxon>
        <taxon>Glomerales</taxon>
        <taxon>Glomeraceae</taxon>
        <taxon>Rhizophagus</taxon>
    </lineage>
</organism>
<dbReference type="EMBL" id="BLAL01000167">
    <property type="protein sequence ID" value="GES87428.1"/>
    <property type="molecule type" value="Genomic_DNA"/>
</dbReference>
<proteinExistence type="predicted"/>
<feature type="compositionally biased region" description="Acidic residues" evidence="1">
    <location>
        <begin position="24"/>
        <end position="33"/>
    </location>
</feature>
<dbReference type="AlphaFoldDB" id="A0A8H3LF88"/>
<reference evidence="2" key="1">
    <citation type="submission" date="2019-10" db="EMBL/GenBank/DDBJ databases">
        <title>Conservation and host-specific expression of non-tandemly repeated heterogenous ribosome RNA gene in arbuscular mycorrhizal fungi.</title>
        <authorList>
            <person name="Maeda T."/>
            <person name="Kobayashi Y."/>
            <person name="Nakagawa T."/>
            <person name="Ezawa T."/>
            <person name="Yamaguchi K."/>
            <person name="Bino T."/>
            <person name="Nishimoto Y."/>
            <person name="Shigenobu S."/>
            <person name="Kawaguchi M."/>
        </authorList>
    </citation>
    <scope>NUCLEOTIDE SEQUENCE</scope>
    <source>
        <strain evidence="2">HR1</strain>
    </source>
</reference>
<gene>
    <name evidence="2" type="ORF">RCL2_001442000</name>
</gene>
<protein>
    <submittedName>
        <fullName evidence="2">Uncharacterized protein</fullName>
    </submittedName>
</protein>
<comment type="caution">
    <text evidence="2">The sequence shown here is derived from an EMBL/GenBank/DDBJ whole genome shotgun (WGS) entry which is preliminary data.</text>
</comment>